<accession>A0A4E9FE19</accession>
<keyword evidence="9 11" id="KW-0407">Ion channel</keyword>
<dbReference type="InterPro" id="IPR003961">
    <property type="entry name" value="FN3_dom"/>
</dbReference>
<feature type="transmembrane region" description="Helical" evidence="14">
    <location>
        <begin position="94"/>
        <end position="113"/>
    </location>
</feature>
<evidence type="ECO:0000256" key="2">
    <source>
        <dbReference type="ARBA" id="ARBA00006443"/>
    </source>
</evidence>
<feature type="transmembrane region" description="Helical" evidence="14">
    <location>
        <begin position="253"/>
        <end position="278"/>
    </location>
</feature>
<dbReference type="GO" id="GO:0016020">
    <property type="term" value="C:membrane"/>
    <property type="evidence" value="ECO:0007669"/>
    <property type="project" value="UniProtKB-SubCell"/>
</dbReference>
<evidence type="ECO:0000256" key="12">
    <source>
        <dbReference type="RuleBase" id="RU367133"/>
    </source>
</evidence>
<dbReference type="Pfam" id="PF07885">
    <property type="entry name" value="Ion_trans_2"/>
    <property type="match status" value="2"/>
</dbReference>
<keyword evidence="8 12" id="KW-0866">Nonsense-mediated mRNA decay</keyword>
<comment type="subcellular location">
    <subcellularLocation>
        <location evidence="1">Membrane</location>
        <topology evidence="1">Multi-pass membrane protein</topology>
    </subcellularLocation>
</comment>
<keyword evidence="5 14" id="KW-1133">Transmembrane helix</keyword>
<dbReference type="PANTHER" id="PTHR13091">
    <property type="entry name" value="AMPLIFIED IN BREAST CANCER 2-RELATED"/>
    <property type="match status" value="1"/>
</dbReference>
<feature type="transmembrane region" description="Helical" evidence="14">
    <location>
        <begin position="125"/>
        <end position="146"/>
    </location>
</feature>
<dbReference type="FunFam" id="2.60.40.10:FF:002244">
    <property type="entry name" value="CBN-TWK-30 protein"/>
    <property type="match status" value="1"/>
</dbReference>
<evidence type="ECO:0000259" key="15">
    <source>
        <dbReference type="PROSITE" id="PS50853"/>
    </source>
</evidence>
<feature type="compositionally biased region" description="Acidic residues" evidence="13">
    <location>
        <begin position="1209"/>
        <end position="1224"/>
    </location>
</feature>
<name>A0A4E9FE19_BRUMA</name>
<evidence type="ECO:0000313" key="16">
    <source>
        <dbReference type="EMBL" id="VIO94556.1"/>
    </source>
</evidence>
<dbReference type="InterPro" id="IPR019354">
    <property type="entry name" value="SMG8-like"/>
</dbReference>
<evidence type="ECO:0000256" key="4">
    <source>
        <dbReference type="ARBA" id="ARBA00022692"/>
    </source>
</evidence>
<keyword evidence="3 11" id="KW-0813">Transport</keyword>
<dbReference type="Pfam" id="PF10220">
    <property type="entry name" value="Smg8_Smg9"/>
    <property type="match status" value="1"/>
</dbReference>
<comment type="similarity">
    <text evidence="2 12">Belongs to the SMG8 family.</text>
</comment>
<proteinExistence type="inferred from homology"/>
<dbReference type="CTD" id="6104249"/>
<feature type="transmembrane region" description="Helical" evidence="14">
    <location>
        <begin position="230"/>
        <end position="247"/>
    </location>
</feature>
<dbReference type="InterPro" id="IPR036116">
    <property type="entry name" value="FN3_sf"/>
</dbReference>
<dbReference type="EMBL" id="CAAKNF010000193">
    <property type="protein sequence ID" value="VIO94556.1"/>
    <property type="molecule type" value="Genomic_DNA"/>
</dbReference>
<keyword evidence="7 14" id="KW-0472">Membrane</keyword>
<dbReference type="GO" id="GO:0005267">
    <property type="term" value="F:potassium channel activity"/>
    <property type="evidence" value="ECO:0007669"/>
    <property type="project" value="InterPro"/>
</dbReference>
<evidence type="ECO:0000256" key="1">
    <source>
        <dbReference type="ARBA" id="ARBA00004141"/>
    </source>
</evidence>
<gene>
    <name evidence="16" type="primary">Bma-twk-30</name>
    <name evidence="16" type="ORF">BM_BM3859</name>
</gene>
<keyword evidence="6 11" id="KW-0406">Ion transport</keyword>
<dbReference type="SUPFAM" id="SSF49265">
    <property type="entry name" value="Fibronectin type III"/>
    <property type="match status" value="1"/>
</dbReference>
<sequence>MVIGAWIFQALEGRHLKDMKAAQLNRIDVSVEKYIDRIWDLTHSKKYQKISRSELKEIFRRDSREQFYKYVDTVFTAHLKYRHGYDTNAPCWDFITSFFFTATMLTSIGYGYVAPSTFSGRLFGVIYCLIGIPLTLVTVANIAKFISECAFLIHYNCWKKLTTWRDRRKGFTIHDLRPIFSENEDEQELLDKVKLVRFPPVILFLIVFLYGLFGSYIIQKKEHWTYTESVYFTFISILTVGFGDYRPEQQNMLVVLCVIMGGIILTTMCMDVVGRMYLKEIHYIGRKIQTNNPFFLIREAKARRRRQATASMLLELAKGMIFEHNNTHMGAMARRRMSRKLQKRGPRMLTDDEFMFARLPPDPPRECQVVSTSAYSVRLAWAPAFSADDQVTYNIRYRIKHQEDSKMRELRGIQGHSAEIMSVDSCSLYEFRITAVSRYGESKPVYLVQYTEPQLSPQHILAQRLNANTIELSWEPPYKRTRDVANYIVYYTENPNAHFSVWERITVRGQRIVFPDLRYDWFYTFCATACFKDGQRSPLSRALFVKTEKLEFRPKCVGQSHTIEVMNTIQYAEDEINERVPLLPRDYDDSRMRNGLAESLSKWLTESAYNLAMFEGRHVVVVGIVGKASNDCSKADPINHLLGRPIFIQPIVAEGSTASIEAYYESELSVLFLHLSGYGDLCSLEHFVRNNDSDQADFFELLSQQEIDYARCLTFLLLYSHLLIYMEPGCRFDQNCCRDLKRANELRRFCQKEIRIKLSAVTGFPQGWSAEGRLAQPRCLFAFHRHLLRGDLNSSRKRELKSKLVEKLEQQIYRCMQIYGLVAAGDRNCPCSLPKSLEQFVYLFSVAESFHDVIRGSLLMLIERGSSKEGNDGSEKSEKEERSDFGEFLRSHIDLVRQDEERRRYLYEIPKLKWLLIGGRIIYDQLFRTQIFSDEKIYRLSSLELQFSKSVESTYIGQAKAVYQNGNKDTRDFEKRKSQVFTKAEHEAKLARAMEHLECIYHGTTLGKAKEKLKQECEALWAIQKACEFVSLTGNECVLPVHYSLSDVEVPATKRVPHSSGARFLSTCNCGHSQALRNDPFSLREANHVFYIQSQFTCCKNMEEYEFEIFKYDDINEASLDIESLPDKSQKSMTSPEHSFSESSSTSIGENDLKMLLDRDNPLEGDEVHRESIQSPFKTVGTDTDDVEKELEEKKVSISSGTEKCGEEQTPEEMENNDEEDDEEYVRTEEVEQPFLGMRRHRAHMDDYESWSQEDEEAIPETEAQVSYLDDDDVQLREPDIDNTDKLDNSAMNFEEELAKLRKLCKGQFLECVPNTESPSRRPLFPSWSLLCLGASSLYSHKAGLRDMPNFKNGTQFLLPVDVFVTVDPEKWDIDMKEIMGDTYGVRSKRLIKVNKSNREKVKLFVGFEYECPRGHRFMIQDMHANTGVKAALNSKESGSTLIRSDLPLWTKCTCRRLPQVSAQLMRLHVVTPKAPVTVVLNPRVQPTSKEPIYHTGEAPIHLEWARYYILRFPYVYAGPHGTVQRPSEAAMSGKLLANCVEVQYIPMH</sequence>
<dbReference type="Gene3D" id="2.60.40.10">
    <property type="entry name" value="Immunoglobulins"/>
    <property type="match status" value="2"/>
</dbReference>
<feature type="region of interest" description="Disordered" evidence="13">
    <location>
        <begin position="1192"/>
        <end position="1226"/>
    </location>
</feature>
<comment type="function">
    <text evidence="12">Involved in nonsense-mediated decay (NMD) of mRNAs containing premature stop codons.</text>
</comment>
<evidence type="ECO:0000256" key="9">
    <source>
        <dbReference type="ARBA" id="ARBA00023303"/>
    </source>
</evidence>
<evidence type="ECO:0000256" key="3">
    <source>
        <dbReference type="ARBA" id="ARBA00022448"/>
    </source>
</evidence>
<dbReference type="Gene3D" id="1.10.287.70">
    <property type="match status" value="1"/>
</dbReference>
<dbReference type="PROSITE" id="PS50853">
    <property type="entry name" value="FN3"/>
    <property type="match status" value="2"/>
</dbReference>
<dbReference type="CDD" id="cd00063">
    <property type="entry name" value="FN3"/>
    <property type="match status" value="2"/>
</dbReference>
<dbReference type="SUPFAM" id="SSF81324">
    <property type="entry name" value="Voltage-gated potassium channels"/>
    <property type="match status" value="2"/>
</dbReference>
<evidence type="ECO:0000256" key="6">
    <source>
        <dbReference type="ARBA" id="ARBA00023065"/>
    </source>
</evidence>
<evidence type="ECO:0000256" key="13">
    <source>
        <dbReference type="SAM" id="MobiDB-lite"/>
    </source>
</evidence>
<evidence type="ECO:0000256" key="10">
    <source>
        <dbReference type="ARBA" id="ARBA00029509"/>
    </source>
</evidence>
<comment type="similarity">
    <text evidence="11">Belongs to the two pore domain potassium channel (TC 1.A.1.8) family.</text>
</comment>
<dbReference type="PANTHER" id="PTHR13091:SF0">
    <property type="entry name" value="NONSENSE-MEDIATED MRNA DECAY FACTOR SMG8"/>
    <property type="match status" value="1"/>
</dbReference>
<dbReference type="GeneID" id="6104249"/>
<evidence type="ECO:0000256" key="7">
    <source>
        <dbReference type="ARBA" id="ARBA00023136"/>
    </source>
</evidence>
<reference evidence="16" key="1">
    <citation type="submission" date="2019-04" db="EMBL/GenBank/DDBJ databases">
        <authorList>
            <person name="Howe K."/>
            <person name="Paulini M."/>
            <person name="Williams G."/>
        </authorList>
    </citation>
    <scope>NUCLEOTIDE SEQUENCE [LARGE SCALE GENOMIC DNA]</scope>
    <source>
        <strain evidence="16">FR3</strain>
    </source>
</reference>
<organism evidence="16">
    <name type="scientific">Brugia malayi</name>
    <name type="common">Filarial nematode worm</name>
    <dbReference type="NCBI Taxonomy" id="6279"/>
    <lineage>
        <taxon>Eukaryota</taxon>
        <taxon>Metazoa</taxon>
        <taxon>Ecdysozoa</taxon>
        <taxon>Nematoda</taxon>
        <taxon>Chromadorea</taxon>
        <taxon>Rhabditida</taxon>
        <taxon>Spirurina</taxon>
        <taxon>Spiruromorpha</taxon>
        <taxon>Filarioidea</taxon>
        <taxon>Onchocercidae</taxon>
        <taxon>Brugia</taxon>
    </lineage>
</organism>
<dbReference type="InterPro" id="IPR013099">
    <property type="entry name" value="K_chnl_dom"/>
</dbReference>
<feature type="compositionally biased region" description="Low complexity" evidence="13">
    <location>
        <begin position="1132"/>
        <end position="1147"/>
    </location>
</feature>
<evidence type="ECO:0000256" key="11">
    <source>
        <dbReference type="RuleBase" id="RU003857"/>
    </source>
</evidence>
<feature type="domain" description="Fibronectin type-III" evidence="15">
    <location>
        <begin position="456"/>
        <end position="550"/>
    </location>
</feature>
<keyword evidence="4 11" id="KW-0812">Transmembrane</keyword>
<feature type="region of interest" description="Disordered" evidence="13">
    <location>
        <begin position="1126"/>
        <end position="1152"/>
    </location>
</feature>
<dbReference type="Pfam" id="PF00041">
    <property type="entry name" value="fn3"/>
    <property type="match status" value="2"/>
</dbReference>
<dbReference type="InterPro" id="IPR013783">
    <property type="entry name" value="Ig-like_fold"/>
</dbReference>
<feature type="transmembrane region" description="Helical" evidence="14">
    <location>
        <begin position="198"/>
        <end position="218"/>
    </location>
</feature>
<dbReference type="RefSeq" id="XP_042935047.1">
    <property type="nucleotide sequence ID" value="XM_043079113.1"/>
</dbReference>
<evidence type="ECO:0000256" key="5">
    <source>
        <dbReference type="ARBA" id="ARBA00022989"/>
    </source>
</evidence>
<evidence type="ECO:0000256" key="8">
    <source>
        <dbReference type="ARBA" id="ARBA00023161"/>
    </source>
</evidence>
<feature type="domain" description="Fibronectin type-III" evidence="15">
    <location>
        <begin position="363"/>
        <end position="455"/>
    </location>
</feature>
<evidence type="ECO:0000256" key="14">
    <source>
        <dbReference type="SAM" id="Phobius"/>
    </source>
</evidence>
<dbReference type="InterPro" id="IPR003280">
    <property type="entry name" value="2pore_dom_K_chnl"/>
</dbReference>
<protein>
    <recommendedName>
        <fullName evidence="10 12">Nonsense-mediated mRNA decay factor SMG8</fullName>
    </recommendedName>
</protein>
<dbReference type="OrthoDB" id="63589at2759"/>
<dbReference type="KEGG" id="bmy:BM_BM3859"/>
<dbReference type="PRINTS" id="PR01333">
    <property type="entry name" value="2POREKCHANEL"/>
</dbReference>
<dbReference type="SMART" id="SM00060">
    <property type="entry name" value="FN3"/>
    <property type="match status" value="2"/>
</dbReference>
<dbReference type="GO" id="GO:0000184">
    <property type="term" value="P:nuclear-transcribed mRNA catabolic process, nonsense-mediated decay"/>
    <property type="evidence" value="ECO:0007669"/>
    <property type="project" value="UniProtKB-UniRule"/>
</dbReference>